<keyword evidence="4" id="KW-0812">Transmembrane</keyword>
<evidence type="ECO:0000256" key="2">
    <source>
        <dbReference type="ARBA" id="ARBA00023125"/>
    </source>
</evidence>
<dbReference type="SUPFAM" id="SSF46894">
    <property type="entry name" value="C-terminal effector domain of the bipartite response regulators"/>
    <property type="match status" value="1"/>
</dbReference>
<dbReference type="AlphaFoldDB" id="A0A6N2YCA8"/>
<keyword evidence="3" id="KW-0804">Transcription</keyword>
<gene>
    <name evidence="6" type="ORF">ELLFYP107_01147</name>
</gene>
<dbReference type="PRINTS" id="PR00038">
    <property type="entry name" value="HTHLUXR"/>
</dbReference>
<dbReference type="PROSITE" id="PS00622">
    <property type="entry name" value="HTH_LUXR_1"/>
    <property type="match status" value="1"/>
</dbReference>
<keyword evidence="4" id="KW-1133">Transmembrane helix</keyword>
<feature type="transmembrane region" description="Helical" evidence="4">
    <location>
        <begin position="250"/>
        <end position="271"/>
    </location>
</feature>
<protein>
    <submittedName>
        <fullName evidence="6">Transcriptional regulator FimZ</fullName>
    </submittedName>
</protein>
<accession>A0A6N2YCA8</accession>
<reference evidence="6" key="1">
    <citation type="submission" date="2019-11" db="EMBL/GenBank/DDBJ databases">
        <authorList>
            <person name="Feng L."/>
        </authorList>
    </citation>
    <scope>NUCLEOTIDE SEQUENCE</scope>
    <source>
        <strain evidence="6">ElentaLFYP107</strain>
    </source>
</reference>
<sequence>MCETAIGFPRIRASAPAILMQGIFYPSKAIIQGRIVVNATTVLRAFKPNTTLFGYASFLAVNAAGAWGGVFPFLPMKLQEPQTLFWFFLVQSLVFAACFFLSVVGSYHLPGPTRLFIVRLSAVPYLLGWFCLIGAMYLDAWMLPLVIAGGGFIGVGSAGFYMLWQRLFASQDSDAGNHDLILGTAYASVLYFALHLIPRAVTVYLIPLVITPFFALAISLKSREINFDQPMFEDVPKKNRGVYRQAISTLARPALCVGSLGLCAGLIRALAIDDPAIGSLVNALSMGASLVTAVAFMVLWQFKSVRLNVVSLFRIVFPVIITGFVLLPFLGDVYARWLAAVLYAAYSVTIMLMMIQCAQSSRDHGTNPVFVYGFFGGVVYALHDAGFIGGTLAGQVAIPGLSSHAVVALGAGYLLGFMYFFGQGGFHSALRGAHRSVPDVELVSLGPTPDGSAKREGTVRPARKHADGEPVYQDRISKQAARICQEFRLSAREAEVMEHIVRGKTVVRIAEELVISENTVRMHSKRIYAKLDIHKKQDLIDLVDSFDPEPGS</sequence>
<feature type="transmembrane region" description="Helical" evidence="4">
    <location>
        <begin position="143"/>
        <end position="164"/>
    </location>
</feature>
<evidence type="ECO:0000256" key="3">
    <source>
        <dbReference type="ARBA" id="ARBA00023163"/>
    </source>
</evidence>
<feature type="transmembrane region" description="Helical" evidence="4">
    <location>
        <begin position="176"/>
        <end position="194"/>
    </location>
</feature>
<feature type="transmembrane region" description="Helical" evidence="4">
    <location>
        <begin position="200"/>
        <end position="220"/>
    </location>
</feature>
<dbReference type="GO" id="GO:0006355">
    <property type="term" value="P:regulation of DNA-templated transcription"/>
    <property type="evidence" value="ECO:0007669"/>
    <property type="project" value="InterPro"/>
</dbReference>
<feature type="transmembrane region" description="Helical" evidence="4">
    <location>
        <begin position="337"/>
        <end position="357"/>
    </location>
</feature>
<feature type="transmembrane region" description="Helical" evidence="4">
    <location>
        <begin position="52"/>
        <end position="73"/>
    </location>
</feature>
<feature type="transmembrane region" description="Helical" evidence="4">
    <location>
        <begin position="312"/>
        <end position="331"/>
    </location>
</feature>
<evidence type="ECO:0000256" key="4">
    <source>
        <dbReference type="SAM" id="Phobius"/>
    </source>
</evidence>
<dbReference type="InterPro" id="IPR016032">
    <property type="entry name" value="Sig_transdc_resp-reg_C-effctor"/>
</dbReference>
<evidence type="ECO:0000313" key="6">
    <source>
        <dbReference type="EMBL" id="VYT63242.1"/>
    </source>
</evidence>
<dbReference type="PANTHER" id="PTHR44688">
    <property type="entry name" value="DNA-BINDING TRANSCRIPTIONAL ACTIVATOR DEVR_DOSR"/>
    <property type="match status" value="1"/>
</dbReference>
<keyword evidence="4" id="KW-0472">Membrane</keyword>
<dbReference type="SMART" id="SM00421">
    <property type="entry name" value="HTH_LUXR"/>
    <property type="match status" value="1"/>
</dbReference>
<evidence type="ECO:0000256" key="1">
    <source>
        <dbReference type="ARBA" id="ARBA00023015"/>
    </source>
</evidence>
<proteinExistence type="predicted"/>
<organism evidence="6">
    <name type="scientific">Eggerthella lenta</name>
    <name type="common">Eubacterium lentum</name>
    <dbReference type="NCBI Taxonomy" id="84112"/>
    <lineage>
        <taxon>Bacteria</taxon>
        <taxon>Bacillati</taxon>
        <taxon>Actinomycetota</taxon>
        <taxon>Coriobacteriia</taxon>
        <taxon>Eggerthellales</taxon>
        <taxon>Eggerthellaceae</taxon>
        <taxon>Eggerthella</taxon>
    </lineage>
</organism>
<dbReference type="InterPro" id="IPR000792">
    <property type="entry name" value="Tscrpt_reg_LuxR_C"/>
</dbReference>
<dbReference type="PROSITE" id="PS50043">
    <property type="entry name" value="HTH_LUXR_2"/>
    <property type="match status" value="1"/>
</dbReference>
<feature type="transmembrane region" description="Helical" evidence="4">
    <location>
        <begin position="116"/>
        <end position="137"/>
    </location>
</feature>
<feature type="transmembrane region" description="Helical" evidence="4">
    <location>
        <begin position="85"/>
        <end position="104"/>
    </location>
</feature>
<dbReference type="GO" id="GO:0003677">
    <property type="term" value="F:DNA binding"/>
    <property type="evidence" value="ECO:0007669"/>
    <property type="project" value="UniProtKB-KW"/>
</dbReference>
<feature type="transmembrane region" description="Helical" evidence="4">
    <location>
        <begin position="277"/>
        <end position="300"/>
    </location>
</feature>
<keyword evidence="2" id="KW-0238">DNA-binding</keyword>
<name>A0A6N2YCA8_EGGLN</name>
<dbReference type="PANTHER" id="PTHR44688:SF16">
    <property type="entry name" value="DNA-BINDING TRANSCRIPTIONAL ACTIVATOR DEVR_DOSR"/>
    <property type="match status" value="1"/>
</dbReference>
<dbReference type="CDD" id="cd06170">
    <property type="entry name" value="LuxR_C_like"/>
    <property type="match status" value="1"/>
</dbReference>
<keyword evidence="1" id="KW-0805">Transcription regulation</keyword>
<dbReference type="RefSeq" id="WP_181872183.1">
    <property type="nucleotide sequence ID" value="NZ_CACRTT010000002.1"/>
</dbReference>
<evidence type="ECO:0000259" key="5">
    <source>
        <dbReference type="PROSITE" id="PS50043"/>
    </source>
</evidence>
<dbReference type="Gene3D" id="1.10.10.10">
    <property type="entry name" value="Winged helix-like DNA-binding domain superfamily/Winged helix DNA-binding domain"/>
    <property type="match status" value="1"/>
</dbReference>
<dbReference type="InterPro" id="IPR036388">
    <property type="entry name" value="WH-like_DNA-bd_sf"/>
</dbReference>
<dbReference type="EMBL" id="CACRTT010000002">
    <property type="protein sequence ID" value="VYT63242.1"/>
    <property type="molecule type" value="Genomic_DNA"/>
</dbReference>
<feature type="transmembrane region" description="Helical" evidence="4">
    <location>
        <begin position="369"/>
        <end position="389"/>
    </location>
</feature>
<dbReference type="Pfam" id="PF00196">
    <property type="entry name" value="GerE"/>
    <property type="match status" value="1"/>
</dbReference>
<feature type="domain" description="HTH luxR-type" evidence="5">
    <location>
        <begin position="482"/>
        <end position="547"/>
    </location>
</feature>
<feature type="transmembrane region" description="Helical" evidence="4">
    <location>
        <begin position="401"/>
        <end position="421"/>
    </location>
</feature>